<feature type="compositionally biased region" description="Basic and acidic residues" evidence="1">
    <location>
        <begin position="1307"/>
        <end position="1321"/>
    </location>
</feature>
<evidence type="ECO:0000313" key="4">
    <source>
        <dbReference type="Proteomes" id="UP001642520"/>
    </source>
</evidence>
<feature type="region of interest" description="Disordered" evidence="1">
    <location>
        <begin position="860"/>
        <end position="891"/>
    </location>
</feature>
<evidence type="ECO:0000256" key="1">
    <source>
        <dbReference type="SAM" id="MobiDB-lite"/>
    </source>
</evidence>
<keyword evidence="4" id="KW-1185">Reference proteome</keyword>
<feature type="compositionally biased region" description="Basic and acidic residues" evidence="1">
    <location>
        <begin position="954"/>
        <end position="965"/>
    </location>
</feature>
<protein>
    <submittedName>
        <fullName evidence="3">Uncharacterized protein</fullName>
    </submittedName>
</protein>
<comment type="caution">
    <text evidence="3">The sequence shown here is derived from an EMBL/GenBank/DDBJ whole genome shotgun (WGS) entry which is preliminary data.</text>
</comment>
<feature type="region of interest" description="Disordered" evidence="1">
    <location>
        <begin position="1307"/>
        <end position="1342"/>
    </location>
</feature>
<reference evidence="3 4" key="1">
    <citation type="submission" date="2024-08" db="EMBL/GenBank/DDBJ databases">
        <authorList>
            <person name="Will J Nash"/>
            <person name="Angela Man"/>
            <person name="Seanna McTaggart"/>
            <person name="Kendall Baker"/>
            <person name="Tom Barker"/>
            <person name="Leah Catchpole"/>
            <person name="Alex Durrant"/>
            <person name="Karim Gharbi"/>
            <person name="Naomi Irish"/>
            <person name="Gemy Kaithakottil"/>
            <person name="Debby Ku"/>
            <person name="Aaliyah Providence"/>
            <person name="Felix Shaw"/>
            <person name="David Swarbreck"/>
            <person name="Chris Watkins"/>
            <person name="Ann M. McCartney"/>
            <person name="Giulio Formenti"/>
            <person name="Alice Mouton"/>
            <person name="Noel Vella"/>
            <person name="Bjorn M von Reumont"/>
            <person name="Adriana Vella"/>
            <person name="Wilfried Haerty"/>
        </authorList>
    </citation>
    <scope>NUCLEOTIDE SEQUENCE [LARGE SCALE GENOMIC DNA]</scope>
</reference>
<feature type="transmembrane region" description="Helical" evidence="2">
    <location>
        <begin position="1755"/>
        <end position="1775"/>
    </location>
</feature>
<dbReference type="EMBL" id="CAXAJV020001293">
    <property type="protein sequence ID" value="CAL7944567.1"/>
    <property type="molecule type" value="Genomic_DNA"/>
</dbReference>
<feature type="compositionally biased region" description="Polar residues" evidence="1">
    <location>
        <begin position="1324"/>
        <end position="1334"/>
    </location>
</feature>
<accession>A0ABP1NW24</accession>
<feature type="region of interest" description="Disordered" evidence="1">
    <location>
        <begin position="954"/>
        <end position="983"/>
    </location>
</feature>
<organism evidence="3 4">
    <name type="scientific">Xylocopa violacea</name>
    <name type="common">Violet carpenter bee</name>
    <name type="synonym">Apis violacea</name>
    <dbReference type="NCBI Taxonomy" id="135666"/>
    <lineage>
        <taxon>Eukaryota</taxon>
        <taxon>Metazoa</taxon>
        <taxon>Ecdysozoa</taxon>
        <taxon>Arthropoda</taxon>
        <taxon>Hexapoda</taxon>
        <taxon>Insecta</taxon>
        <taxon>Pterygota</taxon>
        <taxon>Neoptera</taxon>
        <taxon>Endopterygota</taxon>
        <taxon>Hymenoptera</taxon>
        <taxon>Apocrita</taxon>
        <taxon>Aculeata</taxon>
        <taxon>Apoidea</taxon>
        <taxon>Anthophila</taxon>
        <taxon>Apidae</taxon>
        <taxon>Xylocopa</taxon>
        <taxon>Xylocopa</taxon>
    </lineage>
</organism>
<evidence type="ECO:0000256" key="2">
    <source>
        <dbReference type="SAM" id="Phobius"/>
    </source>
</evidence>
<keyword evidence="2" id="KW-1133">Transmembrane helix</keyword>
<name>A0ABP1NW24_XYLVO</name>
<evidence type="ECO:0000313" key="3">
    <source>
        <dbReference type="EMBL" id="CAL7944567.1"/>
    </source>
</evidence>
<feature type="compositionally biased region" description="Polar residues" evidence="1">
    <location>
        <begin position="878"/>
        <end position="890"/>
    </location>
</feature>
<keyword evidence="2" id="KW-0812">Transmembrane</keyword>
<keyword evidence="2" id="KW-0472">Membrane</keyword>
<dbReference type="Proteomes" id="UP001642520">
    <property type="component" value="Unassembled WGS sequence"/>
</dbReference>
<feature type="compositionally biased region" description="Polar residues" evidence="1">
    <location>
        <begin position="967"/>
        <end position="983"/>
    </location>
</feature>
<gene>
    <name evidence="3" type="ORF">XYLVIOL_LOCUS6726</name>
</gene>
<sequence length="1781" mass="203197">MDSIWISRPFTVSNNSDFTQSESSCCEIHRLQEICRINELMRRQACLNSEERQSDTKILPKSCTRTSTNRNKCRRHKFEDDEHKIHFLVTSRSASCLQRKIVSSSTTVLKMHSKTSLKKPEEIENNYFPNVDASSTKGPPFSRYFANEKDKTLEANVEINDKFDTLSFSKSEKCGSSSCKTEESQVSSKRMQNVEDRNIGGALFSCPFELVEIYLSKKGKDSEDDCSRRYDTLNRGSSSMRAFPKEDGEECKIVPEENDFLFPEMKSNKVKEEISTKENRSKFDEDFQKKCSKEDAAKLDDFQRICAIEDEDKIDESFQKKTSENSTVLLELEHRKQIEERGIKEKINEENVDEPFICISEKINVDVNSINDSHQLTNNTAKMSYIETEKSYITKNKHPSDFDKFVDNVASANKVENFLFSLKEENCEKRCKEDNSNCDSCDSSAVHSNMLNESSTYSTESKISKITLQSEGCSTLKDSKSDSLSTEKTADSRERKSNFGREIVVEKQGNNVATKIIDNDKNDSLKCFQLSRASSKMEEKEDSQGCKKTTRIDIVDAKHRATQDSKSISLNYEDINICKMLTRIHERLTCDWQRMERLQMKLQGTVLVNSANSMMALQLLDKTIARCKRYFHSSSHSCEAESEIARLLSKYIVDLVRIVNNNRITLEENEKCIDEMQLELLQGHHVAKKGSVLNEIILITNYWTNKISCLIKDISCLVKDVMVENEEKENVRSPRKYKAMQRRMVNSSSINDTKQKTGRVRSKYVKPSLVKKESAIETQMSFVSNSINALRQSKSKILTKPLHSLKSSRKEKHFDDTQASIMDKKAIDSSRHPERVKPSKIVLNMNANQHKQSVYRQKHRAPCNQQPVWRPGGAVRIPSSNSTTVLSQKTRAPMHVKEKGNLETTKTSAMSHKRGNSMDHILTKKSLINVEKTLDDNGKRLTKMHCYILDETHGRRTNESRKKPSSEILNIDSSKVASKRSNTSLKIIPKTKPKPRSTRHSFKNCNEALHTCLDRTCRQNLGVLRALKQTNIISPQMNDKENSEKLIHSNQQYNETNSLNQSHEPTLVKEEMKISIEEPTRDVDTNQYTRNRSSINEKLLTDHKTMDKFEEKLLIPVTAKDFLPFSTTNVKKTAENTGLKGDLQLNDRSSFACDFSSNSTCTDNLEALKPCQATFNSISLSTAFHQEPKNDKPKETDISQAYVLERNENQQEEDAKKSKNCNNSLIMKKRKTVMNSHAVSLSMLKEFLYDQGIDVDLVNKAERYLKDKQKTQKYLKKKYISFADMPSSVECSTNFEAAVKSEHCEEKELEDDMGKSEKDFISDINDSSRSSAQSVPEMKDTATSTVKYSNNASSQTDVHCKASKCLQTIPENNVLTATGMQIIQMQTKIERKNEYSMTEPHPVSCGFAESDPSRDFNVQDFKQKIQKYNNNCPSKNEKLNNASKFPLKPAVATKSSNSVSTECEINGNDKNSSKECFRVLEQLSNNMHEECDESLMNYKRTDSADELRSIESNASLSSNCLDSSAESSEKNHHKIATKDEGQSPIRVVSSEIVAALQVAAIRARNLYRAIDIYKWKLSNDAKKLKERSKRRKKINQVFEARKEESTQMSRSNSVVKIIMQRKNSDRSGVIEMSRVLKQAEVASAYCETSFDLDSESEEDVFKSVNASLKCVSSDESDLGIIELVIPKRSSSSVVLRDVRSVMEFLINETDDSRFERIEGIQKWSNSNACVRFCGNWEVEAVRTKKRFSLFSRENLLPLIYGIMCSIVFWCLQFTITCDVVS</sequence>
<proteinExistence type="predicted"/>
<feature type="region of interest" description="Disordered" evidence="1">
    <location>
        <begin position="1518"/>
        <end position="1542"/>
    </location>
</feature>
<feature type="compositionally biased region" description="Basic and acidic residues" evidence="1">
    <location>
        <begin position="488"/>
        <end position="497"/>
    </location>
</feature>
<feature type="region of interest" description="Disordered" evidence="1">
    <location>
        <begin position="475"/>
        <end position="497"/>
    </location>
</feature>